<organism evidence="1 2">
    <name type="scientific">Trifolium subterraneum</name>
    <name type="common">Subterranean clover</name>
    <dbReference type="NCBI Taxonomy" id="3900"/>
    <lineage>
        <taxon>Eukaryota</taxon>
        <taxon>Viridiplantae</taxon>
        <taxon>Streptophyta</taxon>
        <taxon>Embryophyta</taxon>
        <taxon>Tracheophyta</taxon>
        <taxon>Spermatophyta</taxon>
        <taxon>Magnoliopsida</taxon>
        <taxon>eudicotyledons</taxon>
        <taxon>Gunneridae</taxon>
        <taxon>Pentapetalae</taxon>
        <taxon>rosids</taxon>
        <taxon>fabids</taxon>
        <taxon>Fabales</taxon>
        <taxon>Fabaceae</taxon>
        <taxon>Papilionoideae</taxon>
        <taxon>50 kb inversion clade</taxon>
        <taxon>NPAAA clade</taxon>
        <taxon>Hologalegina</taxon>
        <taxon>IRL clade</taxon>
        <taxon>Trifolieae</taxon>
        <taxon>Trifolium</taxon>
    </lineage>
</organism>
<dbReference type="AlphaFoldDB" id="A0A2Z6PH16"/>
<name>A0A2Z6PH16_TRISU</name>
<protein>
    <submittedName>
        <fullName evidence="1">Uncharacterized protein</fullName>
    </submittedName>
</protein>
<reference evidence="2" key="1">
    <citation type="journal article" date="2017" name="Front. Plant Sci.">
        <title>Climate Clever Clovers: New Paradigm to Reduce the Environmental Footprint of Ruminants by Breeding Low Methanogenic Forages Utilizing Haplotype Variation.</title>
        <authorList>
            <person name="Kaur P."/>
            <person name="Appels R."/>
            <person name="Bayer P.E."/>
            <person name="Keeble-Gagnere G."/>
            <person name="Wang J."/>
            <person name="Hirakawa H."/>
            <person name="Shirasawa K."/>
            <person name="Vercoe P."/>
            <person name="Stefanova K."/>
            <person name="Durmic Z."/>
            <person name="Nichols P."/>
            <person name="Revell C."/>
            <person name="Isobe S.N."/>
            <person name="Edwards D."/>
            <person name="Erskine W."/>
        </authorList>
    </citation>
    <scope>NUCLEOTIDE SEQUENCE [LARGE SCALE GENOMIC DNA]</scope>
    <source>
        <strain evidence="2">cv. Daliak</strain>
    </source>
</reference>
<dbReference type="Proteomes" id="UP000242715">
    <property type="component" value="Unassembled WGS sequence"/>
</dbReference>
<proteinExistence type="predicted"/>
<gene>
    <name evidence="1" type="ORF">TSUD_191370</name>
</gene>
<accession>A0A2Z6PH16</accession>
<dbReference type="EMBL" id="DF974521">
    <property type="protein sequence ID" value="GAU49135.1"/>
    <property type="molecule type" value="Genomic_DNA"/>
</dbReference>
<evidence type="ECO:0000313" key="2">
    <source>
        <dbReference type="Proteomes" id="UP000242715"/>
    </source>
</evidence>
<keyword evidence="2" id="KW-1185">Reference proteome</keyword>
<sequence>MNNPNCFGFEPNDIQNSTAQLAAAQHEHLELLRQRIDRSGTRFNSVDGDRFGQHMDANVPDLDGTTIFRAIVIPHDD</sequence>
<evidence type="ECO:0000313" key="1">
    <source>
        <dbReference type="EMBL" id="GAU49135.1"/>
    </source>
</evidence>